<protein>
    <submittedName>
        <fullName evidence="1">Uncharacterized protein</fullName>
    </submittedName>
</protein>
<name>A0A091DJH5_FUKDA</name>
<sequence>MRRCEPGNPLSAAMQTVTSELCWGLELSPPGSLADPVPNVEKIDKKCDLFAVVMTRTEQFGLELYQGVE</sequence>
<accession>A0A091DJH5</accession>
<evidence type="ECO:0000313" key="1">
    <source>
        <dbReference type="EMBL" id="KFO30440.1"/>
    </source>
</evidence>
<evidence type="ECO:0000313" key="2">
    <source>
        <dbReference type="Proteomes" id="UP000028990"/>
    </source>
</evidence>
<reference evidence="1 2" key="1">
    <citation type="submission" date="2013-11" db="EMBL/GenBank/DDBJ databases">
        <title>The Damaraland mole rat (Fukomys damarensis) genome and evolution of African mole rats.</title>
        <authorList>
            <person name="Gladyshev V.N."/>
            <person name="Fang X."/>
        </authorList>
    </citation>
    <scope>NUCLEOTIDE SEQUENCE [LARGE SCALE GENOMIC DNA]</scope>
    <source>
        <tissue evidence="1">Liver</tissue>
    </source>
</reference>
<dbReference type="AlphaFoldDB" id="A0A091DJH5"/>
<keyword evidence="2" id="KW-1185">Reference proteome</keyword>
<gene>
    <name evidence="1" type="ORF">H920_08136</name>
</gene>
<dbReference type="Proteomes" id="UP000028990">
    <property type="component" value="Unassembled WGS sequence"/>
</dbReference>
<dbReference type="EMBL" id="KN122430">
    <property type="protein sequence ID" value="KFO30440.1"/>
    <property type="molecule type" value="Genomic_DNA"/>
</dbReference>
<proteinExistence type="predicted"/>
<organism evidence="1 2">
    <name type="scientific">Fukomys damarensis</name>
    <name type="common">Damaraland mole rat</name>
    <name type="synonym">Cryptomys damarensis</name>
    <dbReference type="NCBI Taxonomy" id="885580"/>
    <lineage>
        <taxon>Eukaryota</taxon>
        <taxon>Metazoa</taxon>
        <taxon>Chordata</taxon>
        <taxon>Craniata</taxon>
        <taxon>Vertebrata</taxon>
        <taxon>Euteleostomi</taxon>
        <taxon>Mammalia</taxon>
        <taxon>Eutheria</taxon>
        <taxon>Euarchontoglires</taxon>
        <taxon>Glires</taxon>
        <taxon>Rodentia</taxon>
        <taxon>Hystricomorpha</taxon>
        <taxon>Bathyergidae</taxon>
        <taxon>Fukomys</taxon>
    </lineage>
</organism>